<dbReference type="GO" id="GO:0003735">
    <property type="term" value="F:structural constituent of ribosome"/>
    <property type="evidence" value="ECO:0007669"/>
    <property type="project" value="InterPro"/>
</dbReference>
<comment type="similarity">
    <text evidence="2">Belongs to the eukaryotic ribosomal protein eL29 family.</text>
</comment>
<evidence type="ECO:0000256" key="9">
    <source>
        <dbReference type="ARBA" id="ARBA00023274"/>
    </source>
</evidence>
<name>A0A7E6EFI1_9CHIR</name>
<keyword evidence="16" id="KW-1185">Reference proteome</keyword>
<dbReference type="InParanoid" id="A0A7E6EFI1"/>
<keyword evidence="9" id="KW-0687">Ribonucleoprotein</keyword>
<evidence type="ECO:0000313" key="16">
    <source>
        <dbReference type="Proteomes" id="UP000504628"/>
    </source>
</evidence>
<dbReference type="Gene3D" id="6.10.140.1730">
    <property type="match status" value="1"/>
</dbReference>
<dbReference type="GO" id="GO:0002181">
    <property type="term" value="P:cytoplasmic translation"/>
    <property type="evidence" value="ECO:0007669"/>
    <property type="project" value="TreeGrafter"/>
</dbReference>
<comment type="subcellular location">
    <subcellularLocation>
        <location evidence="1">Cytoplasm</location>
    </subcellularLocation>
</comment>
<dbReference type="AlphaFoldDB" id="A0A7E6EFI1"/>
<comment type="subunit">
    <text evidence="3">Component of the large ribosomal subunit.</text>
</comment>
<dbReference type="InterPro" id="IPR002673">
    <property type="entry name" value="Ribosomal_eL29"/>
</dbReference>
<keyword evidence="8" id="KW-0007">Acetylation</keyword>
<evidence type="ECO:0000256" key="7">
    <source>
        <dbReference type="ARBA" id="ARBA00022980"/>
    </source>
</evidence>
<dbReference type="PANTHER" id="PTHR12884:SF18">
    <property type="entry name" value="60S RIBOSOMAL PROTEIN L29"/>
    <property type="match status" value="1"/>
</dbReference>
<keyword evidence="4" id="KW-0488">Methylation</keyword>
<feature type="region of interest" description="Disordered" evidence="13">
    <location>
        <begin position="170"/>
        <end position="204"/>
    </location>
</feature>
<keyword evidence="5" id="KW-0963">Cytoplasm</keyword>
<proteinExistence type="inferred from homology"/>
<evidence type="ECO:0000256" key="11">
    <source>
        <dbReference type="ARBA" id="ARBA00035222"/>
    </source>
</evidence>
<dbReference type="PANTHER" id="PTHR12884">
    <property type="entry name" value="60S RIBOSOMAL PROTEIN L29"/>
    <property type="match status" value="1"/>
</dbReference>
<keyword evidence="6" id="KW-0597">Phosphoprotein</keyword>
<dbReference type="OrthoDB" id="996720at2759"/>
<evidence type="ECO:0000256" key="1">
    <source>
        <dbReference type="ARBA" id="ARBA00004496"/>
    </source>
</evidence>
<dbReference type="Pfam" id="PF01779">
    <property type="entry name" value="Ribosomal_L29e"/>
    <property type="match status" value="1"/>
</dbReference>
<evidence type="ECO:0000256" key="15">
    <source>
        <dbReference type="SAM" id="SignalP"/>
    </source>
</evidence>
<comment type="function">
    <text evidence="10">Component of the large ribosomal subunit. The ribosome is a large ribonucleoprotein complex responsible for the synthesis of proteins in the cell.</text>
</comment>
<gene>
    <name evidence="17" type="primary">LOC118502327</name>
</gene>
<evidence type="ECO:0000256" key="6">
    <source>
        <dbReference type="ARBA" id="ARBA00022553"/>
    </source>
</evidence>
<feature type="chain" id="PRO_5029009857" description="Large ribosomal subunit protein eL29" evidence="15">
    <location>
        <begin position="21"/>
        <end position="286"/>
    </location>
</feature>
<sequence length="286" mass="31384">MALAWCVPALCSLAGICVLAVFSECGKKKGGLCPRGTVSREASSPFCLQALLLHTVPFAFLIVSLQCQRFCLRYKLLLRTWDLGALALPGPEVPTEERLSSCHQRAPFPSSLRPDRSAACLTSQDWTGSSRLTVPALPVSGPAGSSANIAKFKSHTTCNQFRKWHRNGIKKPQSQRYKTVRDGPQVPEDEHTLAEKRNKKGLKKAQANDAKAMNASASAGAIKSLVKPKEVKSQNPKGQQPQAQSACLHHSLGVCETRLCRIARGLRLYTQSPRPRLQLQLWLRLP</sequence>
<keyword evidence="14" id="KW-1133">Transmembrane helix</keyword>
<accession>A0A7E6EFI1</accession>
<dbReference type="RefSeq" id="XP_035890356.1">
    <property type="nucleotide sequence ID" value="XM_036034463.1"/>
</dbReference>
<evidence type="ECO:0000256" key="14">
    <source>
        <dbReference type="SAM" id="Phobius"/>
    </source>
</evidence>
<keyword evidence="15" id="KW-0732">Signal</keyword>
<keyword evidence="14" id="KW-0472">Membrane</keyword>
<feature type="signal peptide" evidence="15">
    <location>
        <begin position="1"/>
        <end position="20"/>
    </location>
</feature>
<organism evidence="16 17">
    <name type="scientific">Phyllostomus discolor</name>
    <name type="common">pale spear-nosed bat</name>
    <dbReference type="NCBI Taxonomy" id="89673"/>
    <lineage>
        <taxon>Eukaryota</taxon>
        <taxon>Metazoa</taxon>
        <taxon>Chordata</taxon>
        <taxon>Craniata</taxon>
        <taxon>Vertebrata</taxon>
        <taxon>Euteleostomi</taxon>
        <taxon>Mammalia</taxon>
        <taxon>Eutheria</taxon>
        <taxon>Laurasiatheria</taxon>
        <taxon>Chiroptera</taxon>
        <taxon>Yangochiroptera</taxon>
        <taxon>Phyllostomidae</taxon>
        <taxon>Phyllostominae</taxon>
        <taxon>Phyllostomus</taxon>
    </lineage>
</organism>
<dbReference type="GO" id="GO:0022625">
    <property type="term" value="C:cytosolic large ribosomal subunit"/>
    <property type="evidence" value="ECO:0007669"/>
    <property type="project" value="TreeGrafter"/>
</dbReference>
<evidence type="ECO:0000256" key="2">
    <source>
        <dbReference type="ARBA" id="ARBA00010247"/>
    </source>
</evidence>
<keyword evidence="7" id="KW-0689">Ribosomal protein</keyword>
<evidence type="ECO:0000256" key="4">
    <source>
        <dbReference type="ARBA" id="ARBA00022481"/>
    </source>
</evidence>
<evidence type="ECO:0000256" key="10">
    <source>
        <dbReference type="ARBA" id="ARBA00034092"/>
    </source>
</evidence>
<evidence type="ECO:0000313" key="17">
    <source>
        <dbReference type="RefSeq" id="XP_035890356.1"/>
    </source>
</evidence>
<evidence type="ECO:0000256" key="5">
    <source>
        <dbReference type="ARBA" id="ARBA00022490"/>
    </source>
</evidence>
<dbReference type="Proteomes" id="UP000504628">
    <property type="component" value="Chromosome 8"/>
</dbReference>
<feature type="transmembrane region" description="Helical" evidence="14">
    <location>
        <begin position="43"/>
        <end position="65"/>
    </location>
</feature>
<dbReference type="GeneID" id="118502327"/>
<dbReference type="KEGG" id="pdic:118502327"/>
<reference evidence="17" key="1">
    <citation type="submission" date="2025-08" db="UniProtKB">
        <authorList>
            <consortium name="RefSeq"/>
        </authorList>
    </citation>
    <scope>IDENTIFICATION</scope>
    <source>
        <tissue evidence="17">Muscle</tissue>
    </source>
</reference>
<keyword evidence="14" id="KW-0812">Transmembrane</keyword>
<evidence type="ECO:0000256" key="12">
    <source>
        <dbReference type="ARBA" id="ARBA00035328"/>
    </source>
</evidence>
<evidence type="ECO:0000256" key="8">
    <source>
        <dbReference type="ARBA" id="ARBA00022990"/>
    </source>
</evidence>
<protein>
    <recommendedName>
        <fullName evidence="11">Large ribosomal subunit protein eL29</fullName>
    </recommendedName>
    <alternativeName>
        <fullName evidence="12">60S ribosomal protein L29</fullName>
    </alternativeName>
</protein>
<evidence type="ECO:0000256" key="13">
    <source>
        <dbReference type="SAM" id="MobiDB-lite"/>
    </source>
</evidence>
<evidence type="ECO:0000256" key="3">
    <source>
        <dbReference type="ARBA" id="ARBA00011133"/>
    </source>
</evidence>